<dbReference type="SUPFAM" id="SSF56935">
    <property type="entry name" value="Porins"/>
    <property type="match status" value="1"/>
</dbReference>
<dbReference type="PANTHER" id="PTHR30069">
    <property type="entry name" value="TONB-DEPENDENT OUTER MEMBRANE RECEPTOR"/>
    <property type="match status" value="1"/>
</dbReference>
<dbReference type="AlphaFoldDB" id="A0A0E9LTQ0"/>
<dbReference type="GO" id="GO:0044718">
    <property type="term" value="P:siderophore transmembrane transport"/>
    <property type="evidence" value="ECO:0007669"/>
    <property type="project" value="TreeGrafter"/>
</dbReference>
<keyword evidence="10" id="KW-1185">Reference proteome</keyword>
<dbReference type="InterPro" id="IPR012910">
    <property type="entry name" value="Plug_dom"/>
</dbReference>
<proteinExistence type="predicted"/>
<feature type="domain" description="TonB-dependent receptor plug" evidence="8">
    <location>
        <begin position="230"/>
        <end position="306"/>
    </location>
</feature>
<comment type="caution">
    <text evidence="9">The sequence shown here is derived from an EMBL/GenBank/DDBJ whole genome shotgun (WGS) entry which is preliminary data.</text>
</comment>
<keyword evidence="5" id="KW-0732">Signal</keyword>
<dbReference type="GO" id="GO:0015344">
    <property type="term" value="F:siderophore uptake transmembrane transporter activity"/>
    <property type="evidence" value="ECO:0007669"/>
    <property type="project" value="TreeGrafter"/>
</dbReference>
<dbReference type="PANTHER" id="PTHR30069:SF29">
    <property type="entry name" value="HEMOGLOBIN AND HEMOGLOBIN-HAPTOGLOBIN-BINDING PROTEIN 1-RELATED"/>
    <property type="match status" value="1"/>
</dbReference>
<comment type="subcellular location">
    <subcellularLocation>
        <location evidence="1">Cell outer membrane</location>
        <topology evidence="1">Multi-pass membrane protein</topology>
    </subcellularLocation>
</comment>
<sequence>MGFMLSKKNRSFLKPVLFLLVLIIGICSGITAQKYQVDCHKQPLNKVLVELRNRYQLQFSFDDAGVANHLLTLQSSFSTEEALADALVKDFPLAWERMGDVIVLFPFHKETKSTNSIISGRIMELGSNEALPYTHLSVNGHNTTTDINGHFVYKTNSDAFVHLKASHLGCFILDTLLAPSKDHIIHLRPKSLALPELIVSNNRIHNTIQMGSEPGTILLNSHIAKYMPGNGDNSIFNLLRLQPGILAAGEQPNDLIIWGSNEGTSRVKLDGFTIWGLRNFNDNISVINPFITKNIEVLKGGYDASNTDVTGGIVDITAKTGNNSKVGADLFLNNHTINSMFQIPLSHKSTFILAYRQTFYELFEPDDLLRRSADSYEYKIHVEPKYDFRDFNAKYTLTGNNGDLFFISLLAGGDQFSYNAKQERPYNTIHQNVVEKNRQGGGTAHYGKLWKDGQRTDFKLSYSMLKSDFKEKRSLQNNRFNRLFSRVDDQYINHVNELSFELSNRVSFHPNHRLEFGVEAMRNEVFLYRDSFDVVLSRQNLQHFIVTGFIQDEISIGQKFTMKPGIRINRHMPNKAFYYSPRLSLGIDVSHLLKFNLAGGLYRQFLVKSSVMDENGNYRYWWTISDSKYIPALKSEHLTTGLILDNNAFSASIEGYYKSTAGLTRFIVYRLNQEKIFVGQSRSYGVNFFAKKNFSRHSVWASYSLSLTEELFPYFPEQTYRRSPHDQRHEIKSTGMFDFDPFNFSYSIVHGSGFPLYQSYLRDNYIEKDYNRIDVSLVYKKQLGMFNSETGISVVNLFNSENIKYSSFERIPLAQQNTAYIDAESVPFTVYLFLKLGF</sequence>
<protein>
    <submittedName>
        <fullName evidence="9">Outer membrane protein</fullName>
    </submittedName>
</protein>
<keyword evidence="7" id="KW-0998">Cell outer membrane</keyword>
<evidence type="ECO:0000256" key="2">
    <source>
        <dbReference type="ARBA" id="ARBA00022448"/>
    </source>
</evidence>
<evidence type="ECO:0000256" key="6">
    <source>
        <dbReference type="ARBA" id="ARBA00023136"/>
    </source>
</evidence>
<evidence type="ECO:0000256" key="4">
    <source>
        <dbReference type="ARBA" id="ARBA00022692"/>
    </source>
</evidence>
<dbReference type="Gene3D" id="2.40.170.20">
    <property type="entry name" value="TonB-dependent receptor, beta-barrel domain"/>
    <property type="match status" value="1"/>
</dbReference>
<evidence type="ECO:0000313" key="9">
    <source>
        <dbReference type="EMBL" id="GAO28947.1"/>
    </source>
</evidence>
<evidence type="ECO:0000256" key="7">
    <source>
        <dbReference type="ARBA" id="ARBA00023237"/>
    </source>
</evidence>
<evidence type="ECO:0000256" key="3">
    <source>
        <dbReference type="ARBA" id="ARBA00022452"/>
    </source>
</evidence>
<organism evidence="9 10">
    <name type="scientific">Geofilum rubicundum JCM 15548</name>
    <dbReference type="NCBI Taxonomy" id="1236989"/>
    <lineage>
        <taxon>Bacteria</taxon>
        <taxon>Pseudomonadati</taxon>
        <taxon>Bacteroidota</taxon>
        <taxon>Bacteroidia</taxon>
        <taxon>Marinilabiliales</taxon>
        <taxon>Marinilabiliaceae</taxon>
        <taxon>Geofilum</taxon>
    </lineage>
</organism>
<dbReference type="STRING" id="1236989.JCM15548_11094"/>
<accession>A0A0E9LTQ0</accession>
<dbReference type="InterPro" id="IPR039426">
    <property type="entry name" value="TonB-dep_rcpt-like"/>
</dbReference>
<dbReference type="Proteomes" id="UP000032900">
    <property type="component" value="Unassembled WGS sequence"/>
</dbReference>
<reference evidence="9 10" key="1">
    <citation type="journal article" date="2015" name="Microbes Environ.">
        <title>Distribution and evolution of nitrogen fixation genes in the phylum bacteroidetes.</title>
        <authorList>
            <person name="Inoue J."/>
            <person name="Oshima K."/>
            <person name="Suda W."/>
            <person name="Sakamoto M."/>
            <person name="Iino T."/>
            <person name="Noda S."/>
            <person name="Hongoh Y."/>
            <person name="Hattori M."/>
            <person name="Ohkuma M."/>
        </authorList>
    </citation>
    <scope>NUCLEOTIDE SEQUENCE [LARGE SCALE GENOMIC DNA]</scope>
    <source>
        <strain evidence="9">JCM 15548</strain>
    </source>
</reference>
<evidence type="ECO:0000256" key="1">
    <source>
        <dbReference type="ARBA" id="ARBA00004571"/>
    </source>
</evidence>
<keyword evidence="4" id="KW-0812">Transmembrane</keyword>
<keyword evidence="2" id="KW-0813">Transport</keyword>
<evidence type="ECO:0000259" key="8">
    <source>
        <dbReference type="Pfam" id="PF07715"/>
    </source>
</evidence>
<dbReference type="GO" id="GO:0009279">
    <property type="term" value="C:cell outer membrane"/>
    <property type="evidence" value="ECO:0007669"/>
    <property type="project" value="UniProtKB-SubCell"/>
</dbReference>
<name>A0A0E9LTQ0_9BACT</name>
<dbReference type="EMBL" id="BAZW01000005">
    <property type="protein sequence ID" value="GAO28947.1"/>
    <property type="molecule type" value="Genomic_DNA"/>
</dbReference>
<dbReference type="Pfam" id="PF07715">
    <property type="entry name" value="Plug"/>
    <property type="match status" value="1"/>
</dbReference>
<keyword evidence="6" id="KW-0472">Membrane</keyword>
<dbReference type="InterPro" id="IPR036942">
    <property type="entry name" value="Beta-barrel_TonB_sf"/>
</dbReference>
<evidence type="ECO:0000256" key="5">
    <source>
        <dbReference type="ARBA" id="ARBA00022729"/>
    </source>
</evidence>
<evidence type="ECO:0000313" key="10">
    <source>
        <dbReference type="Proteomes" id="UP000032900"/>
    </source>
</evidence>
<gene>
    <name evidence="9" type="ORF">JCM15548_11094</name>
</gene>
<keyword evidence="3" id="KW-1134">Transmembrane beta strand</keyword>